<name>A0A0D3ICU3_EMIH1</name>
<proteinExistence type="predicted"/>
<reference evidence="4" key="2">
    <citation type="submission" date="2024-10" db="UniProtKB">
        <authorList>
            <consortium name="EnsemblProtists"/>
        </authorList>
    </citation>
    <scope>IDENTIFICATION</scope>
</reference>
<evidence type="ECO:0000313" key="5">
    <source>
        <dbReference type="Proteomes" id="UP000013827"/>
    </source>
</evidence>
<dbReference type="EnsemblProtists" id="EOD09078">
    <property type="protein sequence ID" value="EOD09078"/>
    <property type="gene ID" value="EMIHUDRAFT_105777"/>
</dbReference>
<feature type="domain" description="AMP-dependent synthetase/ligase" evidence="2">
    <location>
        <begin position="9"/>
        <end position="183"/>
    </location>
</feature>
<dbReference type="Gene3D" id="3.40.50.980">
    <property type="match status" value="1"/>
</dbReference>
<dbReference type="Pfam" id="PF13193">
    <property type="entry name" value="AMP-binding_C"/>
    <property type="match status" value="1"/>
</dbReference>
<evidence type="ECO:0000313" key="4">
    <source>
        <dbReference type="EnsemblProtists" id="EOD09078"/>
    </source>
</evidence>
<dbReference type="PANTHER" id="PTHR43201">
    <property type="entry name" value="ACYL-COA SYNTHETASE"/>
    <property type="match status" value="1"/>
</dbReference>
<feature type="domain" description="AMP-dependent synthetase/ligase" evidence="2">
    <location>
        <begin position="229"/>
        <end position="372"/>
    </location>
</feature>
<feature type="region of interest" description="Disordered" evidence="1">
    <location>
        <begin position="206"/>
        <end position="226"/>
    </location>
</feature>
<dbReference type="OMA" id="GMNVYST"/>
<dbReference type="InterPro" id="IPR000873">
    <property type="entry name" value="AMP-dep_synth/lig_dom"/>
</dbReference>
<dbReference type="Proteomes" id="UP000013827">
    <property type="component" value="Unassembled WGS sequence"/>
</dbReference>
<dbReference type="InterPro" id="IPR042099">
    <property type="entry name" value="ANL_N_sf"/>
</dbReference>
<evidence type="ECO:0000256" key="1">
    <source>
        <dbReference type="SAM" id="MobiDB-lite"/>
    </source>
</evidence>
<dbReference type="GO" id="GO:0006631">
    <property type="term" value="P:fatty acid metabolic process"/>
    <property type="evidence" value="ECO:0007669"/>
    <property type="project" value="TreeGrafter"/>
</dbReference>
<evidence type="ECO:0000259" key="2">
    <source>
        <dbReference type="Pfam" id="PF00501"/>
    </source>
</evidence>
<evidence type="ECO:0000259" key="3">
    <source>
        <dbReference type="Pfam" id="PF13193"/>
    </source>
</evidence>
<organism evidence="4 5">
    <name type="scientific">Emiliania huxleyi (strain CCMP1516)</name>
    <dbReference type="NCBI Taxonomy" id="280463"/>
    <lineage>
        <taxon>Eukaryota</taxon>
        <taxon>Haptista</taxon>
        <taxon>Haptophyta</taxon>
        <taxon>Prymnesiophyceae</taxon>
        <taxon>Isochrysidales</taxon>
        <taxon>Noelaerhabdaceae</taxon>
        <taxon>Emiliania</taxon>
    </lineage>
</organism>
<feature type="domain" description="AMP-binding enzyme C-terminal" evidence="3">
    <location>
        <begin position="438"/>
        <end position="517"/>
    </location>
</feature>
<accession>A0A0D3ICU3</accession>
<protein>
    <submittedName>
        <fullName evidence="4">Uncharacterized protein</fullName>
    </submittedName>
</protein>
<dbReference type="GO" id="GO:0031956">
    <property type="term" value="F:medium-chain fatty acid-CoA ligase activity"/>
    <property type="evidence" value="ECO:0007669"/>
    <property type="project" value="TreeGrafter"/>
</dbReference>
<dbReference type="PaxDb" id="2903-EOD09078"/>
<keyword evidence="5" id="KW-1185">Reference proteome</keyword>
<reference evidence="5" key="1">
    <citation type="journal article" date="2013" name="Nature">
        <title>Pan genome of the phytoplankton Emiliania underpins its global distribution.</title>
        <authorList>
            <person name="Read B.A."/>
            <person name="Kegel J."/>
            <person name="Klute M.J."/>
            <person name="Kuo A."/>
            <person name="Lefebvre S.C."/>
            <person name="Maumus F."/>
            <person name="Mayer C."/>
            <person name="Miller J."/>
            <person name="Monier A."/>
            <person name="Salamov A."/>
            <person name="Young J."/>
            <person name="Aguilar M."/>
            <person name="Claverie J.M."/>
            <person name="Frickenhaus S."/>
            <person name="Gonzalez K."/>
            <person name="Herman E.K."/>
            <person name="Lin Y.C."/>
            <person name="Napier J."/>
            <person name="Ogata H."/>
            <person name="Sarno A.F."/>
            <person name="Shmutz J."/>
            <person name="Schroeder D."/>
            <person name="de Vargas C."/>
            <person name="Verret F."/>
            <person name="von Dassow P."/>
            <person name="Valentin K."/>
            <person name="Van de Peer Y."/>
            <person name="Wheeler G."/>
            <person name="Dacks J.B."/>
            <person name="Delwiche C.F."/>
            <person name="Dyhrman S.T."/>
            <person name="Glockner G."/>
            <person name="John U."/>
            <person name="Richards T."/>
            <person name="Worden A.Z."/>
            <person name="Zhang X."/>
            <person name="Grigoriev I.V."/>
            <person name="Allen A.E."/>
            <person name="Bidle K."/>
            <person name="Borodovsky M."/>
            <person name="Bowler C."/>
            <person name="Brownlee C."/>
            <person name="Cock J.M."/>
            <person name="Elias M."/>
            <person name="Gladyshev V.N."/>
            <person name="Groth M."/>
            <person name="Guda C."/>
            <person name="Hadaegh A."/>
            <person name="Iglesias-Rodriguez M.D."/>
            <person name="Jenkins J."/>
            <person name="Jones B.M."/>
            <person name="Lawson T."/>
            <person name="Leese F."/>
            <person name="Lindquist E."/>
            <person name="Lobanov A."/>
            <person name="Lomsadze A."/>
            <person name="Malik S.B."/>
            <person name="Marsh M.E."/>
            <person name="Mackinder L."/>
            <person name="Mock T."/>
            <person name="Mueller-Roeber B."/>
            <person name="Pagarete A."/>
            <person name="Parker M."/>
            <person name="Probert I."/>
            <person name="Quesneville H."/>
            <person name="Raines C."/>
            <person name="Rensing S.A."/>
            <person name="Riano-Pachon D.M."/>
            <person name="Richier S."/>
            <person name="Rokitta S."/>
            <person name="Shiraiwa Y."/>
            <person name="Soanes D.M."/>
            <person name="van der Giezen M."/>
            <person name="Wahlund T.M."/>
            <person name="Williams B."/>
            <person name="Wilson W."/>
            <person name="Wolfe G."/>
            <person name="Wurch L.L."/>
        </authorList>
    </citation>
    <scope>NUCLEOTIDE SEQUENCE</scope>
</reference>
<dbReference type="InterPro" id="IPR045851">
    <property type="entry name" value="AMP-bd_C_sf"/>
</dbReference>
<dbReference type="eggNOG" id="KOG1176">
    <property type="taxonomic scope" value="Eukaryota"/>
</dbReference>
<dbReference type="Pfam" id="PF00501">
    <property type="entry name" value="AMP-binding"/>
    <property type="match status" value="2"/>
</dbReference>
<dbReference type="InterPro" id="IPR025110">
    <property type="entry name" value="AMP-bd_C"/>
</dbReference>
<dbReference type="KEGG" id="ehx:EMIHUDRAFT_105777"/>
<sequence>MRNLAGLLHRRAQMAASAPAVGVGNRVHQSFGQLSLRSAQLAETLRSEHGLSAGDTVALMMHNVPAFFEVFWGCLHAGLTVAPLNAKLHAKEIAFCLGRSSARAVFADGKLQSTVEDAVEQAGGTSSGVSLLRVGDEQYASLFESDAARALEGAPAHALLDRVAAVEAGSPAWLFFTSGTTGMYHIPHLAAGACNVVPASAAFDPSEALGPAPPPPGAGGASREGRASPLPQVLHELLPRWAGACTFLAPTMLHRLCEADAASRASGEALEHLRTVVVGGGPLHVDLLRRAMGRFGEDRIVQVYGMGECPMTIAHLGRQWHRGADEALLRSVGWPFSHEVEVMVAGEQGERLPHGSIGEVCVRGSPVMSGYLGDEEATRRTFFPGGWLRTGDSGRLDPTRGCLTLEDRIKDMIIRGGSNIYPREATARPHPPRTARDVEEVLLTHEAVSEVAVVGVPHLEWGEEVAAALVPPPGTRREAREALEAELDELCLASLARFKRPRAYHWLDELPKNSTGKVLKRELRELLAEKAAGEEPAAAAA</sequence>
<dbReference type="RefSeq" id="XP_005761507.1">
    <property type="nucleotide sequence ID" value="XM_005761450.1"/>
</dbReference>
<dbReference type="SUPFAM" id="SSF56801">
    <property type="entry name" value="Acetyl-CoA synthetase-like"/>
    <property type="match status" value="1"/>
</dbReference>
<dbReference type="Gene3D" id="3.30.300.30">
    <property type="match status" value="1"/>
</dbReference>
<dbReference type="STRING" id="2903.R1BH58"/>
<dbReference type="PANTHER" id="PTHR43201:SF32">
    <property type="entry name" value="2-SUCCINYLBENZOATE--COA LIGASE, CHLOROPLASTIC_PEROXISOMAL"/>
    <property type="match status" value="1"/>
</dbReference>
<dbReference type="HOGENOM" id="CLU_000022_59_0_1"/>
<dbReference type="Gene3D" id="3.40.50.12780">
    <property type="entry name" value="N-terminal domain of ligase-like"/>
    <property type="match status" value="1"/>
</dbReference>
<dbReference type="GeneID" id="17255221"/>
<dbReference type="AlphaFoldDB" id="A0A0D3ICU3"/>